<dbReference type="EMBL" id="RJVK01000002">
    <property type="protein sequence ID" value="ROR40202.1"/>
    <property type="molecule type" value="Genomic_DNA"/>
</dbReference>
<dbReference type="Proteomes" id="UP000298805">
    <property type="component" value="Chromosome"/>
</dbReference>
<proteinExistence type="predicted"/>
<dbReference type="GO" id="GO:0004674">
    <property type="term" value="F:protein serine/threonine kinase activity"/>
    <property type="evidence" value="ECO:0007669"/>
    <property type="project" value="UniProtKB-KW"/>
</dbReference>
<dbReference type="InterPro" id="IPR000719">
    <property type="entry name" value="Prot_kinase_dom"/>
</dbReference>
<reference evidence="2" key="3">
    <citation type="submission" date="2019-06" db="EMBL/GenBank/DDBJ databases">
        <title>A comparative analysis of the Nautiliaceae.</title>
        <authorList>
            <person name="Grosche A."/>
            <person name="Smedile F."/>
            <person name="Vetriani C."/>
        </authorList>
    </citation>
    <scope>NUCLEOTIDE SEQUENCE</scope>
    <source>
        <strain evidence="2">TB6</strain>
    </source>
</reference>
<keyword evidence="3" id="KW-0808">Transferase</keyword>
<keyword evidence="5" id="KW-1185">Reference proteome</keyword>
<dbReference type="Proteomes" id="UP000272781">
    <property type="component" value="Unassembled WGS sequence"/>
</dbReference>
<dbReference type="EMBL" id="CP027432">
    <property type="protein sequence ID" value="QCI27621.1"/>
    <property type="molecule type" value="Genomic_DNA"/>
</dbReference>
<reference evidence="3 4" key="2">
    <citation type="submission" date="2018-11" db="EMBL/GenBank/DDBJ databases">
        <title>Genomic Encyclopedia of Type Strains, Phase IV (KMG-IV): sequencing the most valuable type-strain genomes for metagenomic binning, comparative biology and taxonomic classification.</title>
        <authorList>
            <person name="Goeker M."/>
        </authorList>
    </citation>
    <scope>NUCLEOTIDE SEQUENCE [LARGE SCALE GENOMIC DNA]</scope>
    <source>
        <strain evidence="3 4">DSM 27783</strain>
    </source>
</reference>
<dbReference type="InterPro" id="IPR011009">
    <property type="entry name" value="Kinase-like_dom_sf"/>
</dbReference>
<protein>
    <submittedName>
        <fullName evidence="3">Serine/threonine protein kinase</fullName>
    </submittedName>
</protein>
<sequence>MKFWDGISSKIGINEAVKGKKKNYVINKFLGIGSFNNAYLANEKVFLKQYTYPIGKHKNFPKFKNRLKKIYDKINYLNYTENIIELFEYKDHCFIARKYEKAKTLKKYISRNPSIENRINLLKKLILPLFEIHQNGIIHTDLKPEQFLILEDKIILIDFDHCIDEGLNINAPALTNYWYSPEHIKYENISFHSDVFTFGLIVYKLLTNIHPFYEMIKTGRYEEAILNKKGYVPINQIYKNTLPTHLAECIDFMIEPDFKNRPTTSEVYDVFTNIV</sequence>
<evidence type="ECO:0000313" key="4">
    <source>
        <dbReference type="Proteomes" id="UP000272781"/>
    </source>
</evidence>
<dbReference type="GO" id="GO:0005524">
    <property type="term" value="F:ATP binding"/>
    <property type="evidence" value="ECO:0007669"/>
    <property type="project" value="InterPro"/>
</dbReference>
<keyword evidence="3" id="KW-0723">Serine/threonine-protein kinase</keyword>
<name>A0AAJ4UY83_9BACT</name>
<gene>
    <name evidence="2" type="ORF">C6V80_01175</name>
    <name evidence="3" type="ORF">EDC58_1190</name>
</gene>
<evidence type="ECO:0000313" key="5">
    <source>
        <dbReference type="Proteomes" id="UP000298805"/>
    </source>
</evidence>
<evidence type="ECO:0000313" key="2">
    <source>
        <dbReference type="EMBL" id="QCI27621.1"/>
    </source>
</evidence>
<dbReference type="SUPFAM" id="SSF56112">
    <property type="entry name" value="Protein kinase-like (PK-like)"/>
    <property type="match status" value="1"/>
</dbReference>
<organism evidence="3 4">
    <name type="scientific">Caminibacter pacificus</name>
    <dbReference type="NCBI Taxonomy" id="1424653"/>
    <lineage>
        <taxon>Bacteria</taxon>
        <taxon>Pseudomonadati</taxon>
        <taxon>Campylobacterota</taxon>
        <taxon>Epsilonproteobacteria</taxon>
        <taxon>Nautiliales</taxon>
        <taxon>Nautiliaceae</taxon>
        <taxon>Caminibacter</taxon>
    </lineage>
</organism>
<dbReference type="Gene3D" id="1.10.510.10">
    <property type="entry name" value="Transferase(Phosphotransferase) domain 1"/>
    <property type="match status" value="1"/>
</dbReference>
<dbReference type="PROSITE" id="PS50011">
    <property type="entry name" value="PROTEIN_KINASE_DOM"/>
    <property type="match status" value="1"/>
</dbReference>
<reference evidence="5" key="1">
    <citation type="submission" date="2018-03" db="EMBL/GenBank/DDBJ databases">
        <title>A comparative analysis of the Nautiliaceae.</title>
        <authorList>
            <person name="Grosche A."/>
            <person name="Smedile F."/>
            <person name="Vetriani C."/>
        </authorList>
    </citation>
    <scope>NUCLEOTIDE SEQUENCE [LARGE SCALE GENOMIC DNA]</scope>
    <source>
        <strain evidence="5">TB6</strain>
    </source>
</reference>
<evidence type="ECO:0000259" key="1">
    <source>
        <dbReference type="PROSITE" id="PS50011"/>
    </source>
</evidence>
<dbReference type="AlphaFoldDB" id="A0AAJ4UY83"/>
<evidence type="ECO:0000313" key="3">
    <source>
        <dbReference type="EMBL" id="ROR40202.1"/>
    </source>
</evidence>
<dbReference type="RefSeq" id="WP_123352584.1">
    <property type="nucleotide sequence ID" value="NZ_CP027432.2"/>
</dbReference>
<keyword evidence="3" id="KW-0418">Kinase</keyword>
<dbReference type="SMART" id="SM00220">
    <property type="entry name" value="S_TKc"/>
    <property type="match status" value="1"/>
</dbReference>
<feature type="domain" description="Protein kinase" evidence="1">
    <location>
        <begin position="24"/>
        <end position="271"/>
    </location>
</feature>
<dbReference type="PANTHER" id="PTHR24347">
    <property type="entry name" value="SERINE/THREONINE-PROTEIN KINASE"/>
    <property type="match status" value="1"/>
</dbReference>
<dbReference type="Pfam" id="PF00069">
    <property type="entry name" value="Pkinase"/>
    <property type="match status" value="1"/>
</dbReference>
<accession>A0AAJ4UY83</accession>